<dbReference type="EMBL" id="BAABJP010000063">
    <property type="protein sequence ID" value="GAA5175063.1"/>
    <property type="molecule type" value="Genomic_DNA"/>
</dbReference>
<keyword evidence="2" id="KW-1185">Reference proteome</keyword>
<comment type="caution">
    <text evidence="1">The sequence shown here is derived from an EMBL/GenBank/DDBJ whole genome shotgun (WGS) entry which is preliminary data.</text>
</comment>
<dbReference type="Proteomes" id="UP001428817">
    <property type="component" value="Unassembled WGS sequence"/>
</dbReference>
<evidence type="ECO:0000313" key="1">
    <source>
        <dbReference type="EMBL" id="GAA5175063.1"/>
    </source>
</evidence>
<gene>
    <name evidence="1" type="ORF">GCM10023321_80280</name>
</gene>
<accession>A0ABP9RE77</accession>
<organism evidence="1 2">
    <name type="scientific">Pseudonocardia eucalypti</name>
    <dbReference type="NCBI Taxonomy" id="648755"/>
    <lineage>
        <taxon>Bacteria</taxon>
        <taxon>Bacillati</taxon>
        <taxon>Actinomycetota</taxon>
        <taxon>Actinomycetes</taxon>
        <taxon>Pseudonocardiales</taxon>
        <taxon>Pseudonocardiaceae</taxon>
        <taxon>Pseudonocardia</taxon>
    </lineage>
</organism>
<dbReference type="InterPro" id="IPR010985">
    <property type="entry name" value="Ribbon_hlx_hlx"/>
</dbReference>
<dbReference type="RefSeq" id="WP_185063198.1">
    <property type="nucleotide sequence ID" value="NZ_BAABJP010000063.1"/>
</dbReference>
<protein>
    <recommendedName>
        <fullName evidence="3">CopG-like ribbon-helix-helix domain-containing protein</fullName>
    </recommendedName>
</protein>
<sequence length="80" mass="8712">MTTERVAGKPGPKPKGVRVQFPTYLPVELHREVEALAKRDGIAMTWVVTRLIAQALGRPVPAYCFPTGAKQGELPLNEAS</sequence>
<evidence type="ECO:0000313" key="2">
    <source>
        <dbReference type="Proteomes" id="UP001428817"/>
    </source>
</evidence>
<name>A0ABP9RE77_9PSEU</name>
<evidence type="ECO:0008006" key="3">
    <source>
        <dbReference type="Google" id="ProtNLM"/>
    </source>
</evidence>
<reference evidence="2" key="1">
    <citation type="journal article" date="2019" name="Int. J. Syst. Evol. Microbiol.">
        <title>The Global Catalogue of Microorganisms (GCM) 10K type strain sequencing project: providing services to taxonomists for standard genome sequencing and annotation.</title>
        <authorList>
            <consortium name="The Broad Institute Genomics Platform"/>
            <consortium name="The Broad Institute Genome Sequencing Center for Infectious Disease"/>
            <person name="Wu L."/>
            <person name="Ma J."/>
        </authorList>
    </citation>
    <scope>NUCLEOTIDE SEQUENCE [LARGE SCALE GENOMIC DNA]</scope>
    <source>
        <strain evidence="2">JCM 18303</strain>
    </source>
</reference>
<proteinExistence type="predicted"/>
<dbReference type="SUPFAM" id="SSF47598">
    <property type="entry name" value="Ribbon-helix-helix"/>
    <property type="match status" value="1"/>
</dbReference>